<name>A0A410Q9X6_9FIRM</name>
<evidence type="ECO:0000313" key="3">
    <source>
        <dbReference type="Proteomes" id="UP000287969"/>
    </source>
</evidence>
<evidence type="ECO:0000313" key="2">
    <source>
        <dbReference type="EMBL" id="QAT60777.1"/>
    </source>
</evidence>
<dbReference type="Proteomes" id="UP000287969">
    <property type="component" value="Chromosome"/>
</dbReference>
<keyword evidence="3" id="KW-1185">Reference proteome</keyword>
<evidence type="ECO:0000256" key="1">
    <source>
        <dbReference type="SAM" id="Phobius"/>
    </source>
</evidence>
<dbReference type="KEGG" id="spoa:EQM13_03865"/>
<dbReference type="AlphaFoldDB" id="A0A410Q9X6"/>
<keyword evidence="1" id="KW-0812">Transmembrane</keyword>
<reference evidence="3" key="1">
    <citation type="submission" date="2019-01" db="EMBL/GenBank/DDBJ databases">
        <title>Draft genomes of a novel of Sporanaerobacter strains.</title>
        <authorList>
            <person name="Ma S."/>
        </authorList>
    </citation>
    <scope>NUCLEOTIDE SEQUENCE [LARGE SCALE GENOMIC DNA]</scope>
    <source>
        <strain evidence="3">NJN-17</strain>
    </source>
</reference>
<organism evidence="2 3">
    <name type="scientific">Acidilutibacter cellobiosedens</name>
    <dbReference type="NCBI Taxonomy" id="2507161"/>
    <lineage>
        <taxon>Bacteria</taxon>
        <taxon>Bacillati</taxon>
        <taxon>Bacillota</taxon>
        <taxon>Tissierellia</taxon>
        <taxon>Tissierellales</taxon>
        <taxon>Acidilutibacteraceae</taxon>
        <taxon>Acidilutibacter</taxon>
    </lineage>
</organism>
<proteinExistence type="predicted"/>
<keyword evidence="1" id="KW-1133">Transmembrane helix</keyword>
<dbReference type="RefSeq" id="WP_071139662.1">
    <property type="nucleotide sequence ID" value="NZ_CP035282.1"/>
</dbReference>
<dbReference type="OrthoDB" id="1955013at2"/>
<accession>A0A410Q9X6</accession>
<protein>
    <submittedName>
        <fullName evidence="2">Uncharacterized protein</fullName>
    </submittedName>
</protein>
<gene>
    <name evidence="2" type="ORF">EQM13_03865</name>
</gene>
<keyword evidence="1" id="KW-0472">Membrane</keyword>
<sequence>MKHYDYLEWFFYKEKVFSEEKNREMEEHLYKCEKCMDIFLSLIDEKEVTNSEKMISKNFTENVVNNVRSLKYGVQKKKKKKYRSEFRTMFGYYVAAAAVAIILTFGGFYGELVDMLPQVANFTVERKQSNLPNVIFNLSEKIAGRTSDFIKNFQILK</sequence>
<dbReference type="EMBL" id="CP035282">
    <property type="protein sequence ID" value="QAT60777.1"/>
    <property type="molecule type" value="Genomic_DNA"/>
</dbReference>
<feature type="transmembrane region" description="Helical" evidence="1">
    <location>
        <begin position="90"/>
        <end position="109"/>
    </location>
</feature>